<gene>
    <name evidence="1" type="ORF">SAMN04488023_101128</name>
</gene>
<name>A0A1H9IXC6_9SPHI</name>
<protein>
    <recommendedName>
        <fullName evidence="3">DUF4843 domain-containing protein</fullName>
    </recommendedName>
</protein>
<dbReference type="InterPro" id="IPR032299">
    <property type="entry name" value="DUF4843"/>
</dbReference>
<evidence type="ECO:0008006" key="3">
    <source>
        <dbReference type="Google" id="ProtNLM"/>
    </source>
</evidence>
<dbReference type="AlphaFoldDB" id="A0A1H9IXC6"/>
<organism evidence="1 2">
    <name type="scientific">Pedobacter rhizosphaerae</name>
    <dbReference type="NCBI Taxonomy" id="390241"/>
    <lineage>
        <taxon>Bacteria</taxon>
        <taxon>Pseudomonadati</taxon>
        <taxon>Bacteroidota</taxon>
        <taxon>Sphingobacteriia</taxon>
        <taxon>Sphingobacteriales</taxon>
        <taxon>Sphingobacteriaceae</taxon>
        <taxon>Pedobacter</taxon>
    </lineage>
</organism>
<keyword evidence="2" id="KW-1185">Reference proteome</keyword>
<reference evidence="1 2" key="1">
    <citation type="submission" date="2016-10" db="EMBL/GenBank/DDBJ databases">
        <authorList>
            <person name="de Groot N.N."/>
        </authorList>
    </citation>
    <scope>NUCLEOTIDE SEQUENCE [LARGE SCALE GENOMIC DNA]</scope>
    <source>
        <strain evidence="1 2">DSM 18610</strain>
    </source>
</reference>
<evidence type="ECO:0000313" key="2">
    <source>
        <dbReference type="Proteomes" id="UP000199572"/>
    </source>
</evidence>
<evidence type="ECO:0000313" key="1">
    <source>
        <dbReference type="EMBL" id="SEQ79179.1"/>
    </source>
</evidence>
<dbReference type="Proteomes" id="UP000199572">
    <property type="component" value="Unassembled WGS sequence"/>
</dbReference>
<dbReference type="EMBL" id="FOGG01000001">
    <property type="protein sequence ID" value="SEQ79179.1"/>
    <property type="molecule type" value="Genomic_DNA"/>
</dbReference>
<dbReference type="Pfam" id="PF16132">
    <property type="entry name" value="DUF4843"/>
    <property type="match status" value="1"/>
</dbReference>
<sequence length="245" mass="27811">MAFIFVVFVNACKKPLNTYEGKDSIYFNEAVRLPAFSSEVLRDSTVVSFSLVKAQDSIVEMVIKSTGAISTEDRPYQLVINPVSTLKEGVHFQFLKNQGTIKKNKLTDTLKLKFFRSADLLTNTLLLSFDLKENEHFVTKLKNRVINTNTGKKISAINYRWFVNDIIKKPARWQDGVFGIFTRKKLFLMASILNFEPVYLEATVSPGESTAYGKYMQRYLNEQKLLGNTILEEDGSVMSMGSSVQ</sequence>
<dbReference type="STRING" id="390241.SAMN04488023_101128"/>
<proteinExistence type="predicted"/>
<accession>A0A1H9IXC6</accession>